<evidence type="ECO:0000256" key="6">
    <source>
        <dbReference type="ARBA" id="ARBA00022679"/>
    </source>
</evidence>
<dbReference type="AlphaFoldDB" id="B3NSP6"/>
<keyword evidence="11" id="KW-1000">Mitochondrion outer membrane</keyword>
<reference evidence="23 24" key="1">
    <citation type="journal article" date="2007" name="Nature">
        <title>Evolution of genes and genomes on the Drosophila phylogeny.</title>
        <authorList>
            <consortium name="Drosophila 12 Genomes Consortium"/>
            <person name="Clark A.G."/>
            <person name="Eisen M.B."/>
            <person name="Smith D.R."/>
            <person name="Bergman C.M."/>
            <person name="Oliver B."/>
            <person name="Markow T.A."/>
            <person name="Kaufman T.C."/>
            <person name="Kellis M."/>
            <person name="Gelbart W."/>
            <person name="Iyer V.N."/>
            <person name="Pollard D.A."/>
            <person name="Sackton T.B."/>
            <person name="Larracuente A.M."/>
            <person name="Singh N.D."/>
            <person name="Abad J.P."/>
            <person name="Abt D.N."/>
            <person name="Adryan B."/>
            <person name="Aguade M."/>
            <person name="Akashi H."/>
            <person name="Anderson W.W."/>
            <person name="Aquadro C.F."/>
            <person name="Ardell D.H."/>
            <person name="Arguello R."/>
            <person name="Artieri C.G."/>
            <person name="Barbash D.A."/>
            <person name="Barker D."/>
            <person name="Barsanti P."/>
            <person name="Batterham P."/>
            <person name="Batzoglou S."/>
            <person name="Begun D."/>
            <person name="Bhutkar A."/>
            <person name="Blanco E."/>
            <person name="Bosak S.A."/>
            <person name="Bradley R.K."/>
            <person name="Brand A.D."/>
            <person name="Brent M.R."/>
            <person name="Brooks A.N."/>
            <person name="Brown R.H."/>
            <person name="Butlin R.K."/>
            <person name="Caggese C."/>
            <person name="Calvi B.R."/>
            <person name="Bernardo de Carvalho A."/>
            <person name="Caspi A."/>
            <person name="Castrezana S."/>
            <person name="Celniker S.E."/>
            <person name="Chang J.L."/>
            <person name="Chapple C."/>
            <person name="Chatterji S."/>
            <person name="Chinwalla A."/>
            <person name="Civetta A."/>
            <person name="Clifton S.W."/>
            <person name="Comeron J.M."/>
            <person name="Costello J.C."/>
            <person name="Coyne J.A."/>
            <person name="Daub J."/>
            <person name="David R.G."/>
            <person name="Delcher A.L."/>
            <person name="Delehaunty K."/>
            <person name="Do C.B."/>
            <person name="Ebling H."/>
            <person name="Edwards K."/>
            <person name="Eickbush T."/>
            <person name="Evans J.D."/>
            <person name="Filipski A."/>
            <person name="Findeiss S."/>
            <person name="Freyhult E."/>
            <person name="Fulton L."/>
            <person name="Fulton R."/>
            <person name="Garcia A.C."/>
            <person name="Gardiner A."/>
            <person name="Garfield D.A."/>
            <person name="Garvin B.E."/>
            <person name="Gibson G."/>
            <person name="Gilbert D."/>
            <person name="Gnerre S."/>
            <person name="Godfrey J."/>
            <person name="Good R."/>
            <person name="Gotea V."/>
            <person name="Gravely B."/>
            <person name="Greenberg A.J."/>
            <person name="Griffiths-Jones S."/>
            <person name="Gross S."/>
            <person name="Guigo R."/>
            <person name="Gustafson E.A."/>
            <person name="Haerty W."/>
            <person name="Hahn M.W."/>
            <person name="Halligan D.L."/>
            <person name="Halpern A.L."/>
            <person name="Halter G.M."/>
            <person name="Han M.V."/>
            <person name="Heger A."/>
            <person name="Hillier L."/>
            <person name="Hinrichs A.S."/>
            <person name="Holmes I."/>
            <person name="Hoskins R.A."/>
            <person name="Hubisz M.J."/>
            <person name="Hultmark D."/>
            <person name="Huntley M.A."/>
            <person name="Jaffe D.B."/>
            <person name="Jagadeeshan S."/>
            <person name="Jeck W.R."/>
            <person name="Johnson J."/>
            <person name="Jones C.D."/>
            <person name="Jordan W.C."/>
            <person name="Karpen G.H."/>
            <person name="Kataoka E."/>
            <person name="Keightley P.D."/>
            <person name="Kheradpour P."/>
            <person name="Kirkness E.F."/>
            <person name="Koerich L.B."/>
            <person name="Kristiansen K."/>
            <person name="Kudrna D."/>
            <person name="Kulathinal R.J."/>
            <person name="Kumar S."/>
            <person name="Kwok R."/>
            <person name="Lander E."/>
            <person name="Langley C.H."/>
            <person name="Lapoint R."/>
            <person name="Lazzaro B.P."/>
            <person name="Lee S.J."/>
            <person name="Levesque L."/>
            <person name="Li R."/>
            <person name="Lin C.F."/>
            <person name="Lin M.F."/>
            <person name="Lindblad-Toh K."/>
            <person name="Llopart A."/>
            <person name="Long M."/>
            <person name="Low L."/>
            <person name="Lozovsky E."/>
            <person name="Lu J."/>
            <person name="Luo M."/>
            <person name="Machado C.A."/>
            <person name="Makalowski W."/>
            <person name="Marzo M."/>
            <person name="Matsuda M."/>
            <person name="Matzkin L."/>
            <person name="McAllister B."/>
            <person name="McBride C.S."/>
            <person name="McKernan B."/>
            <person name="McKernan K."/>
            <person name="Mendez-Lago M."/>
            <person name="Minx P."/>
            <person name="Mollenhauer M.U."/>
            <person name="Montooth K."/>
            <person name="Mount S.M."/>
            <person name="Mu X."/>
            <person name="Myers E."/>
            <person name="Negre B."/>
            <person name="Newfeld S."/>
            <person name="Nielsen R."/>
            <person name="Noor M.A."/>
            <person name="O'Grady P."/>
            <person name="Pachter L."/>
            <person name="Papaceit M."/>
            <person name="Parisi M.J."/>
            <person name="Parisi M."/>
            <person name="Parts L."/>
            <person name="Pedersen J.S."/>
            <person name="Pesole G."/>
            <person name="Phillippy A.M."/>
            <person name="Ponting C.P."/>
            <person name="Pop M."/>
            <person name="Porcelli D."/>
            <person name="Powell J.R."/>
            <person name="Prohaska S."/>
            <person name="Pruitt K."/>
            <person name="Puig M."/>
            <person name="Quesneville H."/>
            <person name="Ram K.R."/>
            <person name="Rand D."/>
            <person name="Rasmussen M.D."/>
            <person name="Reed L.K."/>
            <person name="Reenan R."/>
            <person name="Reily A."/>
            <person name="Remington K.A."/>
            <person name="Rieger T.T."/>
            <person name="Ritchie M.G."/>
            <person name="Robin C."/>
            <person name="Rogers Y.H."/>
            <person name="Rohde C."/>
            <person name="Rozas J."/>
            <person name="Rubenfield M.J."/>
            <person name="Ruiz A."/>
            <person name="Russo S."/>
            <person name="Salzberg S.L."/>
            <person name="Sanchez-Gracia A."/>
            <person name="Saranga D.J."/>
            <person name="Sato H."/>
            <person name="Schaeffer S.W."/>
            <person name="Schatz M.C."/>
            <person name="Schlenke T."/>
            <person name="Schwartz R."/>
            <person name="Segarra C."/>
            <person name="Singh R.S."/>
            <person name="Sirot L."/>
            <person name="Sirota M."/>
            <person name="Sisneros N.B."/>
            <person name="Smith C.D."/>
            <person name="Smith T.F."/>
            <person name="Spieth J."/>
            <person name="Stage D.E."/>
            <person name="Stark A."/>
            <person name="Stephan W."/>
            <person name="Strausberg R.L."/>
            <person name="Strempel S."/>
            <person name="Sturgill D."/>
            <person name="Sutton G."/>
            <person name="Sutton G.G."/>
            <person name="Tao W."/>
            <person name="Teichmann S."/>
            <person name="Tobari Y.N."/>
            <person name="Tomimura Y."/>
            <person name="Tsolas J.M."/>
            <person name="Valente V.L."/>
            <person name="Venter E."/>
            <person name="Venter J.C."/>
            <person name="Vicario S."/>
            <person name="Vieira F.G."/>
            <person name="Vilella A.J."/>
            <person name="Villasante A."/>
            <person name="Walenz B."/>
            <person name="Wang J."/>
            <person name="Wasserman M."/>
            <person name="Watts T."/>
            <person name="Wilson D."/>
            <person name="Wilson R.K."/>
            <person name="Wing R.A."/>
            <person name="Wolfner M.F."/>
            <person name="Wong A."/>
            <person name="Wong G.K."/>
            <person name="Wu C.I."/>
            <person name="Wu G."/>
            <person name="Yamamoto D."/>
            <person name="Yang H.P."/>
            <person name="Yang S.P."/>
            <person name="Yorke J.A."/>
            <person name="Yoshida K."/>
            <person name="Zdobnov E."/>
            <person name="Zhang P."/>
            <person name="Zhang Y."/>
            <person name="Zimin A.V."/>
            <person name="Baldwin J."/>
            <person name="Abdouelleil A."/>
            <person name="Abdulkadir J."/>
            <person name="Abebe A."/>
            <person name="Abera B."/>
            <person name="Abreu J."/>
            <person name="Acer S.C."/>
            <person name="Aftuck L."/>
            <person name="Alexander A."/>
            <person name="An P."/>
            <person name="Anderson E."/>
            <person name="Anderson S."/>
            <person name="Arachi H."/>
            <person name="Azer M."/>
            <person name="Bachantsang P."/>
            <person name="Barry A."/>
            <person name="Bayul T."/>
            <person name="Berlin A."/>
            <person name="Bessette D."/>
            <person name="Bloom T."/>
            <person name="Blye J."/>
            <person name="Boguslavskiy L."/>
            <person name="Bonnet C."/>
            <person name="Boukhgalter B."/>
            <person name="Bourzgui I."/>
            <person name="Brown A."/>
            <person name="Cahill P."/>
            <person name="Channer S."/>
            <person name="Cheshatsang Y."/>
            <person name="Chuda L."/>
            <person name="Citroen M."/>
            <person name="Collymore A."/>
            <person name="Cooke P."/>
            <person name="Costello M."/>
            <person name="D'Aco K."/>
            <person name="Daza R."/>
            <person name="De Haan G."/>
            <person name="DeGray S."/>
            <person name="DeMaso C."/>
            <person name="Dhargay N."/>
            <person name="Dooley K."/>
            <person name="Dooley E."/>
            <person name="Doricent M."/>
            <person name="Dorje P."/>
            <person name="Dorjee K."/>
            <person name="Dupes A."/>
            <person name="Elong R."/>
            <person name="Falk J."/>
            <person name="Farina A."/>
            <person name="Faro S."/>
            <person name="Ferguson D."/>
            <person name="Fisher S."/>
            <person name="Foley C.D."/>
            <person name="Franke A."/>
            <person name="Friedrich D."/>
            <person name="Gadbois L."/>
            <person name="Gearin G."/>
            <person name="Gearin C.R."/>
            <person name="Giannoukos G."/>
            <person name="Goode T."/>
            <person name="Graham J."/>
            <person name="Grandbois E."/>
            <person name="Grewal S."/>
            <person name="Gyaltsen K."/>
            <person name="Hafez N."/>
            <person name="Hagos B."/>
            <person name="Hall J."/>
            <person name="Henson C."/>
            <person name="Hollinger A."/>
            <person name="Honan T."/>
            <person name="Huard M.D."/>
            <person name="Hughes L."/>
            <person name="Hurhula B."/>
            <person name="Husby M.E."/>
            <person name="Kamat A."/>
            <person name="Kanga B."/>
            <person name="Kashin S."/>
            <person name="Khazanovich D."/>
            <person name="Kisner P."/>
            <person name="Lance K."/>
            <person name="Lara M."/>
            <person name="Lee W."/>
            <person name="Lennon N."/>
            <person name="Letendre F."/>
            <person name="LeVine R."/>
            <person name="Lipovsky A."/>
            <person name="Liu X."/>
            <person name="Liu J."/>
            <person name="Liu S."/>
            <person name="Lokyitsang T."/>
            <person name="Lokyitsang Y."/>
            <person name="Lubonja R."/>
            <person name="Lui A."/>
            <person name="MacDonald P."/>
            <person name="Magnisalis V."/>
            <person name="Maru K."/>
            <person name="Matthews C."/>
            <person name="McCusker W."/>
            <person name="McDonough S."/>
            <person name="Mehta T."/>
            <person name="Meldrim J."/>
            <person name="Meneus L."/>
            <person name="Mihai O."/>
            <person name="Mihalev A."/>
            <person name="Mihova T."/>
            <person name="Mittelman R."/>
            <person name="Mlenga V."/>
            <person name="Montmayeur A."/>
            <person name="Mulrain L."/>
            <person name="Navidi A."/>
            <person name="Naylor J."/>
            <person name="Negash T."/>
            <person name="Nguyen T."/>
            <person name="Nguyen N."/>
            <person name="Nicol R."/>
            <person name="Norbu C."/>
            <person name="Norbu N."/>
            <person name="Novod N."/>
            <person name="O'Neill B."/>
            <person name="Osman S."/>
            <person name="Markiewicz E."/>
            <person name="Oyono O.L."/>
            <person name="Patti C."/>
            <person name="Phunkhang P."/>
            <person name="Pierre F."/>
            <person name="Priest M."/>
            <person name="Raghuraman S."/>
            <person name="Rege F."/>
            <person name="Reyes R."/>
            <person name="Rise C."/>
            <person name="Rogov P."/>
            <person name="Ross K."/>
            <person name="Ryan E."/>
            <person name="Settipalli S."/>
            <person name="Shea T."/>
            <person name="Sherpa N."/>
            <person name="Shi L."/>
            <person name="Shih D."/>
            <person name="Sparrow T."/>
            <person name="Spaulding J."/>
            <person name="Stalker J."/>
            <person name="Stange-Thomann N."/>
            <person name="Stavropoulos S."/>
            <person name="Stone C."/>
            <person name="Strader C."/>
            <person name="Tesfaye S."/>
            <person name="Thomson T."/>
            <person name="Thoulutsang Y."/>
            <person name="Thoulutsang D."/>
            <person name="Topham K."/>
            <person name="Topping I."/>
            <person name="Tsamla T."/>
            <person name="Vassiliev H."/>
            <person name="Vo A."/>
            <person name="Wangchuk T."/>
            <person name="Wangdi T."/>
            <person name="Weiand M."/>
            <person name="Wilkinson J."/>
            <person name="Wilson A."/>
            <person name="Yadav S."/>
            <person name="Young G."/>
            <person name="Yu Q."/>
            <person name="Zembek L."/>
            <person name="Zhong D."/>
            <person name="Zimmer A."/>
            <person name="Zwirko Z."/>
            <person name="Jaffe D.B."/>
            <person name="Alvarez P."/>
            <person name="Brockman W."/>
            <person name="Butler J."/>
            <person name="Chin C."/>
            <person name="Gnerre S."/>
            <person name="Grabherr M."/>
            <person name="Kleber M."/>
            <person name="Mauceli E."/>
            <person name="MacCallum I."/>
        </authorList>
    </citation>
    <scope>NUCLEOTIDE SEQUENCE [LARGE SCALE GENOMIC DNA]</scope>
    <source>
        <strain evidence="23 24">TSC#14021-0224.01</strain>
    </source>
</reference>
<dbReference type="GO" id="GO:0005741">
    <property type="term" value="C:mitochondrial outer membrane"/>
    <property type="evidence" value="ECO:0007669"/>
    <property type="project" value="UniProtKB-SubCell"/>
</dbReference>
<evidence type="ECO:0000256" key="14">
    <source>
        <dbReference type="ARBA" id="ARBA00023128"/>
    </source>
</evidence>
<comment type="catalytic activity">
    <reaction evidence="1">
        <text>S-ubiquitinyl-[E2 ubiquitin-conjugating enzyme]-L-cysteine + [acceptor protein]-L-lysine = [E2 ubiquitin-conjugating enzyme]-L-cysteine + N(6)-ubiquitinyl-[acceptor protein]-L-lysine.</text>
        <dbReference type="EC" id="2.3.2.27"/>
    </reaction>
</comment>
<dbReference type="FunFam" id="3.30.40.10:FF:000262">
    <property type="entry name" value="E3 ubiquitin-protein ligase MARCH5"/>
    <property type="match status" value="1"/>
</dbReference>
<dbReference type="CDD" id="cd16701">
    <property type="entry name" value="RING_CH-C4HC3_MARCH5"/>
    <property type="match status" value="1"/>
</dbReference>
<evidence type="ECO:0000256" key="3">
    <source>
        <dbReference type="ARBA" id="ARBA00004294"/>
    </source>
</evidence>
<dbReference type="SUPFAM" id="SSF57850">
    <property type="entry name" value="RING/U-box"/>
    <property type="match status" value="1"/>
</dbReference>
<dbReference type="InterPro" id="IPR013083">
    <property type="entry name" value="Znf_RING/FYVE/PHD"/>
</dbReference>
<comment type="subcellular location">
    <subcellularLocation>
        <location evidence="2">Mitochondrion membrane</location>
        <topology evidence="2">Multi-pass membrane protein</topology>
    </subcellularLocation>
    <subcellularLocation>
        <location evidence="3">Mitochondrion outer membrane</location>
    </subcellularLocation>
</comment>
<sequence length="384" mass="43377">MQSDLEVYNQPGAGQVDSPAERQYAHDPDIHGSNHAQRRGSGGSNPEQQTADVERACWICFATREDNRRAKWVHPCQCRGATKWVHQSCLYRWIDEKQQGNHRRSVVCQQCQTEYVIVFPRMNPLAVMLEKGDIAVRRICPYLALGMILCLVYWTAITYGAVTVFQVMGQDRGVRLMENMIFLLVGLPFIPVGLILFRLVRWEDAVLMVMRSRYNILRKLPFFHWAGEPEAGAGDLGALSDSSNSLPLIHHNPSISEPGYISRLICGAFFLPTAATAVGNVFFRNIEDPLHRTIIGGMAYIGIKGLLKIYLKQKLYVRRRGRRIVNYTDENIRMYLGGQIGEAPANANNNPDQRFGIGRQFAGFDENMEDSSSVITTDSEDSDF</sequence>
<dbReference type="SMART" id="SM00744">
    <property type="entry name" value="RINGv"/>
    <property type="match status" value="1"/>
</dbReference>
<evidence type="ECO:0000256" key="13">
    <source>
        <dbReference type="ARBA" id="ARBA00022989"/>
    </source>
</evidence>
<evidence type="ECO:0000256" key="5">
    <source>
        <dbReference type="ARBA" id="ARBA00012483"/>
    </source>
</evidence>
<name>B3NSP6_DROER</name>
<dbReference type="PROSITE" id="PS51292">
    <property type="entry name" value="ZF_RING_CH"/>
    <property type="match status" value="1"/>
</dbReference>
<dbReference type="Proteomes" id="UP000008711">
    <property type="component" value="Unassembled WGS sequence"/>
</dbReference>
<keyword evidence="24" id="KW-1185">Reference proteome</keyword>
<evidence type="ECO:0000256" key="9">
    <source>
        <dbReference type="ARBA" id="ARBA00022771"/>
    </source>
</evidence>
<keyword evidence="15 21" id="KW-0472">Membrane</keyword>
<feature type="transmembrane region" description="Helical" evidence="21">
    <location>
        <begin position="289"/>
        <end position="311"/>
    </location>
</feature>
<evidence type="ECO:0000256" key="18">
    <source>
        <dbReference type="ARBA" id="ARBA00043185"/>
    </source>
</evidence>
<dbReference type="OrthoDB" id="5817083at2759"/>
<feature type="domain" description="RING-CH-type" evidence="22">
    <location>
        <begin position="49"/>
        <end position="118"/>
    </location>
</feature>
<evidence type="ECO:0000256" key="4">
    <source>
        <dbReference type="ARBA" id="ARBA00004906"/>
    </source>
</evidence>
<evidence type="ECO:0000256" key="15">
    <source>
        <dbReference type="ARBA" id="ARBA00023136"/>
    </source>
</evidence>
<comment type="pathway">
    <text evidence="4">Protein modification; protein ubiquitination.</text>
</comment>
<evidence type="ECO:0000256" key="17">
    <source>
        <dbReference type="ARBA" id="ARBA00043044"/>
    </source>
</evidence>
<evidence type="ECO:0000256" key="16">
    <source>
        <dbReference type="ARBA" id="ARBA00040151"/>
    </source>
</evidence>
<dbReference type="PANTHER" id="PTHR46283">
    <property type="entry name" value="E3 UBIQUITIN-PROTEIN LIGASE MARCH5"/>
    <property type="match status" value="1"/>
</dbReference>
<evidence type="ECO:0000256" key="8">
    <source>
        <dbReference type="ARBA" id="ARBA00022723"/>
    </source>
</evidence>
<feature type="transmembrane region" description="Helical" evidence="21">
    <location>
        <begin position="142"/>
        <end position="168"/>
    </location>
</feature>
<dbReference type="Gene3D" id="3.30.40.10">
    <property type="entry name" value="Zinc/RING finger domain, C3HC4 (zinc finger)"/>
    <property type="match status" value="1"/>
</dbReference>
<organism evidence="23 24">
    <name type="scientific">Drosophila erecta</name>
    <name type="common">Fruit fly</name>
    <dbReference type="NCBI Taxonomy" id="7220"/>
    <lineage>
        <taxon>Eukaryota</taxon>
        <taxon>Metazoa</taxon>
        <taxon>Ecdysozoa</taxon>
        <taxon>Arthropoda</taxon>
        <taxon>Hexapoda</taxon>
        <taxon>Insecta</taxon>
        <taxon>Pterygota</taxon>
        <taxon>Neoptera</taxon>
        <taxon>Endopterygota</taxon>
        <taxon>Diptera</taxon>
        <taxon>Brachycera</taxon>
        <taxon>Muscomorpha</taxon>
        <taxon>Ephydroidea</taxon>
        <taxon>Drosophilidae</taxon>
        <taxon>Drosophila</taxon>
        <taxon>Sophophora</taxon>
    </lineage>
</organism>
<evidence type="ECO:0000256" key="1">
    <source>
        <dbReference type="ARBA" id="ARBA00000900"/>
    </source>
</evidence>
<evidence type="ECO:0000256" key="10">
    <source>
        <dbReference type="ARBA" id="ARBA00022786"/>
    </source>
</evidence>
<protein>
    <recommendedName>
        <fullName evidence="16">E3 ubiquitin-protein ligase MARCHF5</fullName>
        <ecNumber evidence="5">2.3.2.27</ecNumber>
    </recommendedName>
    <alternativeName>
        <fullName evidence="18">Membrane-associated RING finger protein 5</fullName>
    </alternativeName>
    <alternativeName>
        <fullName evidence="17">Membrane-associated RING-CH protein V</fullName>
    </alternativeName>
    <alternativeName>
        <fullName evidence="19">RING-type E3 ubiquitin transferase MARCHF5</fullName>
    </alternativeName>
</protein>
<proteinExistence type="predicted"/>
<dbReference type="KEGG" id="der:6550762"/>
<evidence type="ECO:0000256" key="11">
    <source>
        <dbReference type="ARBA" id="ARBA00022787"/>
    </source>
</evidence>
<dbReference type="EC" id="2.3.2.27" evidence="5"/>
<evidence type="ECO:0000256" key="7">
    <source>
        <dbReference type="ARBA" id="ARBA00022692"/>
    </source>
</evidence>
<dbReference type="EMBL" id="CH954180">
    <property type="protein sequence ID" value="EDV45726.1"/>
    <property type="molecule type" value="Genomic_DNA"/>
</dbReference>
<keyword evidence="14" id="KW-0496">Mitochondrion</keyword>
<feature type="compositionally biased region" description="Basic and acidic residues" evidence="20">
    <location>
        <begin position="19"/>
        <end position="32"/>
    </location>
</feature>
<evidence type="ECO:0000256" key="21">
    <source>
        <dbReference type="SAM" id="Phobius"/>
    </source>
</evidence>
<feature type="transmembrane region" description="Helical" evidence="21">
    <location>
        <begin position="180"/>
        <end position="200"/>
    </location>
</feature>
<dbReference type="GO" id="GO:0008270">
    <property type="term" value="F:zinc ion binding"/>
    <property type="evidence" value="ECO:0007669"/>
    <property type="project" value="UniProtKB-KW"/>
</dbReference>
<gene>
    <name evidence="23" type="primary">Dere\GG18582</name>
    <name evidence="23" type="synonym">dere_GLEANR_3406</name>
    <name evidence="23" type="synonym">GG18582</name>
    <name evidence="23" type="ORF">Dere_GG18582</name>
</gene>
<evidence type="ECO:0000259" key="22">
    <source>
        <dbReference type="PROSITE" id="PS51292"/>
    </source>
</evidence>
<evidence type="ECO:0000256" key="20">
    <source>
        <dbReference type="SAM" id="MobiDB-lite"/>
    </source>
</evidence>
<keyword evidence="10" id="KW-0833">Ubl conjugation pathway</keyword>
<evidence type="ECO:0000256" key="19">
    <source>
        <dbReference type="ARBA" id="ARBA00043231"/>
    </source>
</evidence>
<evidence type="ECO:0000313" key="23">
    <source>
        <dbReference type="EMBL" id="EDV45726.1"/>
    </source>
</evidence>
<feature type="region of interest" description="Disordered" evidence="20">
    <location>
        <begin position="1"/>
        <end position="49"/>
    </location>
</feature>
<dbReference type="OMA" id="IIVFPRM"/>
<evidence type="ECO:0000256" key="12">
    <source>
        <dbReference type="ARBA" id="ARBA00022833"/>
    </source>
</evidence>
<dbReference type="eggNOG" id="KOG3053">
    <property type="taxonomic scope" value="Eukaryota"/>
</dbReference>
<dbReference type="GO" id="GO:0061630">
    <property type="term" value="F:ubiquitin protein ligase activity"/>
    <property type="evidence" value="ECO:0007669"/>
    <property type="project" value="UniProtKB-EC"/>
</dbReference>
<feature type="transmembrane region" description="Helical" evidence="21">
    <location>
        <begin position="264"/>
        <end position="283"/>
    </location>
</feature>
<accession>B3NSP6</accession>
<dbReference type="PhylomeDB" id="B3NSP6"/>
<keyword evidence="8" id="KW-0479">Metal-binding</keyword>
<evidence type="ECO:0000313" key="24">
    <source>
        <dbReference type="Proteomes" id="UP000008711"/>
    </source>
</evidence>
<evidence type="ECO:0000256" key="2">
    <source>
        <dbReference type="ARBA" id="ARBA00004225"/>
    </source>
</evidence>
<keyword evidence="13 21" id="KW-1133">Transmembrane helix</keyword>
<keyword evidence="12" id="KW-0862">Zinc</keyword>
<dbReference type="HOGENOM" id="CLU_046472_0_0_1"/>
<dbReference type="Pfam" id="PF12906">
    <property type="entry name" value="RINGv"/>
    <property type="match status" value="1"/>
</dbReference>
<keyword evidence="7 21" id="KW-0812">Transmembrane</keyword>
<reference evidence="23 24" key="2">
    <citation type="journal article" date="2008" name="Bioinformatics">
        <title>Assembly reconciliation.</title>
        <authorList>
            <person name="Zimin A.V."/>
            <person name="Smith D.R."/>
            <person name="Sutton G."/>
            <person name="Yorke J.A."/>
        </authorList>
    </citation>
    <scope>NUCLEOTIDE SEQUENCE [LARGE SCALE GENOMIC DNA]</scope>
    <source>
        <strain evidence="23 24">TSC#14021-0224.01</strain>
    </source>
</reference>
<keyword evidence="6" id="KW-0808">Transferase</keyword>
<dbReference type="InterPro" id="IPR011016">
    <property type="entry name" value="Znf_RING-CH"/>
</dbReference>
<keyword evidence="9" id="KW-0863">Zinc-finger</keyword>